<dbReference type="Proteomes" id="UP000694853">
    <property type="component" value="Unplaced"/>
</dbReference>
<dbReference type="SUPFAM" id="SSF56672">
    <property type="entry name" value="DNA/RNA polymerases"/>
    <property type="match status" value="1"/>
</dbReference>
<dbReference type="InterPro" id="IPR032567">
    <property type="entry name" value="RTL1-rel"/>
</dbReference>
<organism evidence="2 3">
    <name type="scientific">Abrus precatorius</name>
    <name type="common">Indian licorice</name>
    <name type="synonym">Glycine abrus</name>
    <dbReference type="NCBI Taxonomy" id="3816"/>
    <lineage>
        <taxon>Eukaryota</taxon>
        <taxon>Viridiplantae</taxon>
        <taxon>Streptophyta</taxon>
        <taxon>Embryophyta</taxon>
        <taxon>Tracheophyta</taxon>
        <taxon>Spermatophyta</taxon>
        <taxon>Magnoliopsida</taxon>
        <taxon>eudicotyledons</taxon>
        <taxon>Gunneridae</taxon>
        <taxon>Pentapetalae</taxon>
        <taxon>rosids</taxon>
        <taxon>fabids</taxon>
        <taxon>Fabales</taxon>
        <taxon>Fabaceae</taxon>
        <taxon>Papilionoideae</taxon>
        <taxon>50 kb inversion clade</taxon>
        <taxon>NPAAA clade</taxon>
        <taxon>indigoferoid/millettioid clade</taxon>
        <taxon>Abreae</taxon>
        <taxon>Abrus</taxon>
    </lineage>
</organism>
<feature type="compositionally biased region" description="Low complexity" evidence="1">
    <location>
        <begin position="141"/>
        <end position="166"/>
    </location>
</feature>
<accession>A0A8B8LM50</accession>
<dbReference type="CDD" id="cd00303">
    <property type="entry name" value="retropepsin_like"/>
    <property type="match status" value="1"/>
</dbReference>
<dbReference type="RefSeq" id="XP_027357476.1">
    <property type="nucleotide sequence ID" value="XM_027501675.1"/>
</dbReference>
<dbReference type="KEGG" id="aprc:113866877"/>
<sequence>MEKIFNAMGCREENKVAYATYLLCGEAENWWRFAGQTLPKEDGYVQWKAFKTIFLGNYFSRDLRKQKHGDGEEDLCAQFEHGLRPSIRAAVSVFQLTDLPTLVSKSRIFEANSRGKTVDTRGAGPVRQDRRPPRFSRGLYSGSNSSQSRESSSQERSSGSGSGSSSFRGPHKCFRLLDMLFDSGATHSFISVDCMKSLGLYVTELPCNVVVTTPMGMDWLAANHMLMDCREKTLIFGATVAKVPRLMSQGAWENMVNAKAFMVMFSMEAESVAEPKYILVVRDFLEVFLEDVSELPPKREIKFSIDLIPGASPISVAPYRMSLVELAEVKKQVQDLLQKRFVRSSVSP</sequence>
<dbReference type="PANTHER" id="PTHR15503:SF45">
    <property type="entry name" value="RNA-DIRECTED DNA POLYMERASE HOMOLOG"/>
    <property type="match status" value="1"/>
</dbReference>
<dbReference type="OrthoDB" id="1434744at2759"/>
<proteinExistence type="predicted"/>
<evidence type="ECO:0000256" key="1">
    <source>
        <dbReference type="SAM" id="MobiDB-lite"/>
    </source>
</evidence>
<gene>
    <name evidence="3" type="primary">LOC113866877</name>
</gene>
<reference evidence="3" key="2">
    <citation type="submission" date="2025-08" db="UniProtKB">
        <authorList>
            <consortium name="RefSeq"/>
        </authorList>
    </citation>
    <scope>IDENTIFICATION</scope>
    <source>
        <tissue evidence="3">Young leaves</tissue>
    </source>
</reference>
<reference evidence="2" key="1">
    <citation type="journal article" date="2019" name="Toxins">
        <title>Detection of Abrin-Like and Prepropulchellin-Like Toxin Genes and Transcripts Using Whole Genome Sequencing and Full-Length Transcript Sequencing of Abrus precatorius.</title>
        <authorList>
            <person name="Hovde B.T."/>
            <person name="Daligault H.E."/>
            <person name="Hanschen E.R."/>
            <person name="Kunde Y.A."/>
            <person name="Johnson M.B."/>
            <person name="Starkenburg S.R."/>
            <person name="Johnson S.L."/>
        </authorList>
    </citation>
    <scope>NUCLEOTIDE SEQUENCE [LARGE SCALE GENOMIC DNA]</scope>
</reference>
<evidence type="ECO:0000313" key="2">
    <source>
        <dbReference type="Proteomes" id="UP000694853"/>
    </source>
</evidence>
<protein>
    <submittedName>
        <fullName evidence="3">Uncharacterized protein LOC113866877</fullName>
    </submittedName>
</protein>
<evidence type="ECO:0000313" key="3">
    <source>
        <dbReference type="RefSeq" id="XP_027357476.1"/>
    </source>
</evidence>
<dbReference type="Gene3D" id="3.10.10.10">
    <property type="entry name" value="HIV Type 1 Reverse Transcriptase, subunit A, domain 1"/>
    <property type="match status" value="1"/>
</dbReference>
<dbReference type="GeneID" id="113866877"/>
<dbReference type="InterPro" id="IPR043502">
    <property type="entry name" value="DNA/RNA_pol_sf"/>
</dbReference>
<name>A0A8B8LM50_ABRPR</name>
<dbReference type="PANTHER" id="PTHR15503">
    <property type="entry name" value="LDOC1 RELATED"/>
    <property type="match status" value="1"/>
</dbReference>
<dbReference type="Pfam" id="PF08284">
    <property type="entry name" value="RVP_2"/>
    <property type="match status" value="1"/>
</dbReference>
<dbReference type="AlphaFoldDB" id="A0A8B8LM50"/>
<feature type="region of interest" description="Disordered" evidence="1">
    <location>
        <begin position="114"/>
        <end position="168"/>
    </location>
</feature>
<keyword evidence="2" id="KW-1185">Reference proteome</keyword>